<dbReference type="EMBL" id="JAIZAY010000005">
    <property type="protein sequence ID" value="KAJ8041578.1"/>
    <property type="molecule type" value="Genomic_DNA"/>
</dbReference>
<evidence type="ECO:0000256" key="5">
    <source>
        <dbReference type="ARBA" id="ARBA00023136"/>
    </source>
</evidence>
<keyword evidence="3 8" id="KW-1133">Transmembrane helix</keyword>
<dbReference type="OrthoDB" id="2101615at2759"/>
<keyword evidence="6" id="KW-0675">Receptor</keyword>
<name>A0A9Q1HDS7_HOLLE</name>
<evidence type="ECO:0000256" key="3">
    <source>
        <dbReference type="ARBA" id="ARBA00022989"/>
    </source>
</evidence>
<evidence type="ECO:0000256" key="7">
    <source>
        <dbReference type="ARBA" id="ARBA00023224"/>
    </source>
</evidence>
<dbReference type="Pfam" id="PF00001">
    <property type="entry name" value="7tm_1"/>
    <property type="match status" value="1"/>
</dbReference>
<comment type="caution">
    <text evidence="10">The sequence shown here is derived from an EMBL/GenBank/DDBJ whole genome shotgun (WGS) entry which is preliminary data.</text>
</comment>
<protein>
    <submittedName>
        <fullName evidence="10">Rhodopsin, G0-coupled</fullName>
    </submittedName>
</protein>
<dbReference type="InterPro" id="IPR017452">
    <property type="entry name" value="GPCR_Rhodpsn_7TM"/>
</dbReference>
<keyword evidence="5 8" id="KW-0472">Membrane</keyword>
<sequence>MAFSDLCVSFTGYPMTAISSYSGRWLFGPGGCQFNAFCVFTLSSSTMGTHAALAVYRYIYVCKHNLRK</sequence>
<organism evidence="10 11">
    <name type="scientific">Holothuria leucospilota</name>
    <name type="common">Black long sea cucumber</name>
    <name type="synonym">Mertensiothuria leucospilota</name>
    <dbReference type="NCBI Taxonomy" id="206669"/>
    <lineage>
        <taxon>Eukaryota</taxon>
        <taxon>Metazoa</taxon>
        <taxon>Echinodermata</taxon>
        <taxon>Eleutherozoa</taxon>
        <taxon>Echinozoa</taxon>
        <taxon>Holothuroidea</taxon>
        <taxon>Aspidochirotacea</taxon>
        <taxon>Aspidochirotida</taxon>
        <taxon>Holothuriidae</taxon>
        <taxon>Holothuria</taxon>
    </lineage>
</organism>
<gene>
    <name evidence="10" type="ORF">HOLleu_12437</name>
</gene>
<reference evidence="10" key="1">
    <citation type="submission" date="2021-10" db="EMBL/GenBank/DDBJ databases">
        <title>Tropical sea cucumber genome reveals ecological adaptation and Cuvierian tubules defense mechanism.</title>
        <authorList>
            <person name="Chen T."/>
        </authorList>
    </citation>
    <scope>NUCLEOTIDE SEQUENCE</scope>
    <source>
        <strain evidence="10">Nanhai2018</strain>
        <tissue evidence="10">Muscle</tissue>
    </source>
</reference>
<evidence type="ECO:0000256" key="8">
    <source>
        <dbReference type="SAM" id="Phobius"/>
    </source>
</evidence>
<dbReference type="PANTHER" id="PTHR24240">
    <property type="entry name" value="OPSIN"/>
    <property type="match status" value="1"/>
</dbReference>
<dbReference type="GO" id="GO:0016020">
    <property type="term" value="C:membrane"/>
    <property type="evidence" value="ECO:0007669"/>
    <property type="project" value="UniProtKB-SubCell"/>
</dbReference>
<keyword evidence="2 8" id="KW-0812">Transmembrane</keyword>
<evidence type="ECO:0000256" key="1">
    <source>
        <dbReference type="ARBA" id="ARBA00004141"/>
    </source>
</evidence>
<keyword evidence="7" id="KW-0807">Transducer</keyword>
<dbReference type="Gene3D" id="1.20.1070.10">
    <property type="entry name" value="Rhodopsin 7-helix transmembrane proteins"/>
    <property type="match status" value="1"/>
</dbReference>
<keyword evidence="11" id="KW-1185">Reference proteome</keyword>
<keyword evidence="4" id="KW-0297">G-protein coupled receptor</keyword>
<dbReference type="InterPro" id="IPR050125">
    <property type="entry name" value="GPCR_opsins"/>
</dbReference>
<feature type="transmembrane region" description="Helical" evidence="8">
    <location>
        <begin position="34"/>
        <end position="59"/>
    </location>
</feature>
<evidence type="ECO:0000256" key="4">
    <source>
        <dbReference type="ARBA" id="ARBA00023040"/>
    </source>
</evidence>
<comment type="subcellular location">
    <subcellularLocation>
        <location evidence="1">Membrane</location>
        <topology evidence="1">Multi-pass membrane protein</topology>
    </subcellularLocation>
</comment>
<evidence type="ECO:0000313" key="10">
    <source>
        <dbReference type="EMBL" id="KAJ8041578.1"/>
    </source>
</evidence>
<evidence type="ECO:0000256" key="6">
    <source>
        <dbReference type="ARBA" id="ARBA00023170"/>
    </source>
</evidence>
<dbReference type="InterPro" id="IPR000276">
    <property type="entry name" value="GPCR_Rhodpsn"/>
</dbReference>
<dbReference type="Proteomes" id="UP001152320">
    <property type="component" value="Chromosome 5"/>
</dbReference>
<evidence type="ECO:0000256" key="2">
    <source>
        <dbReference type="ARBA" id="ARBA00022692"/>
    </source>
</evidence>
<accession>A0A9Q1HDS7</accession>
<dbReference type="GO" id="GO:0004930">
    <property type="term" value="F:G protein-coupled receptor activity"/>
    <property type="evidence" value="ECO:0007669"/>
    <property type="project" value="UniProtKB-KW"/>
</dbReference>
<dbReference type="PROSITE" id="PS50262">
    <property type="entry name" value="G_PROTEIN_RECEP_F1_2"/>
    <property type="match status" value="1"/>
</dbReference>
<evidence type="ECO:0000259" key="9">
    <source>
        <dbReference type="PROSITE" id="PS50262"/>
    </source>
</evidence>
<feature type="domain" description="G-protein coupled receptors family 1 profile" evidence="9">
    <location>
        <begin position="1"/>
        <end position="68"/>
    </location>
</feature>
<dbReference type="SUPFAM" id="SSF81321">
    <property type="entry name" value="Family A G protein-coupled receptor-like"/>
    <property type="match status" value="1"/>
</dbReference>
<proteinExistence type="predicted"/>
<dbReference type="AlphaFoldDB" id="A0A9Q1HDS7"/>
<evidence type="ECO:0000313" key="11">
    <source>
        <dbReference type="Proteomes" id="UP001152320"/>
    </source>
</evidence>